<evidence type="ECO:0000256" key="7">
    <source>
        <dbReference type="ARBA" id="ARBA00023157"/>
    </source>
</evidence>
<evidence type="ECO:0000256" key="8">
    <source>
        <dbReference type="ARBA" id="ARBA00023284"/>
    </source>
</evidence>
<accession>A0A8C5X1U0</accession>
<dbReference type="GO" id="GO:0015036">
    <property type="term" value="F:disulfide oxidoreductase activity"/>
    <property type="evidence" value="ECO:0007669"/>
    <property type="project" value="TreeGrafter"/>
</dbReference>
<evidence type="ECO:0000256" key="6">
    <source>
        <dbReference type="ARBA" id="ARBA00022989"/>
    </source>
</evidence>
<dbReference type="Pfam" id="PF00085">
    <property type="entry name" value="Thioredoxin"/>
    <property type="match status" value="1"/>
</dbReference>
<dbReference type="Proteomes" id="UP000694560">
    <property type="component" value="Unplaced"/>
</dbReference>
<keyword evidence="7" id="KW-1015">Disulfide bond</keyword>
<dbReference type="Ensembl" id="ENSMCST00000004437.1">
    <property type="protein sequence ID" value="ENSMCSP00000004339.1"/>
    <property type="gene ID" value="ENSMCSG00000003101.1"/>
</dbReference>
<keyword evidence="6" id="KW-1133">Transmembrane helix</keyword>
<keyword evidence="4" id="KW-0256">Endoplasmic reticulum</keyword>
<keyword evidence="5" id="KW-0249">Electron transport</keyword>
<organism evidence="11 12">
    <name type="scientific">Malurus cyaneus samueli</name>
    <dbReference type="NCBI Taxonomy" id="2593467"/>
    <lineage>
        <taxon>Eukaryota</taxon>
        <taxon>Metazoa</taxon>
        <taxon>Chordata</taxon>
        <taxon>Craniata</taxon>
        <taxon>Vertebrata</taxon>
        <taxon>Euteleostomi</taxon>
        <taxon>Archelosauria</taxon>
        <taxon>Archosauria</taxon>
        <taxon>Dinosauria</taxon>
        <taxon>Saurischia</taxon>
        <taxon>Theropoda</taxon>
        <taxon>Coelurosauria</taxon>
        <taxon>Aves</taxon>
        <taxon>Neognathae</taxon>
        <taxon>Neoaves</taxon>
        <taxon>Telluraves</taxon>
        <taxon>Australaves</taxon>
        <taxon>Passeriformes</taxon>
        <taxon>Meliphagoidea</taxon>
        <taxon>Maluridae</taxon>
        <taxon>Malurus</taxon>
    </lineage>
</organism>
<reference evidence="11" key="1">
    <citation type="submission" date="2025-08" db="UniProtKB">
        <authorList>
            <consortium name="Ensembl"/>
        </authorList>
    </citation>
    <scope>IDENTIFICATION</scope>
</reference>
<comment type="subcellular location">
    <subcellularLocation>
        <location evidence="1">Endoplasmic reticulum membrane</location>
        <topology evidence="1">Single-pass membrane protein</topology>
    </subcellularLocation>
</comment>
<keyword evidence="6" id="KW-0472">Membrane</keyword>
<evidence type="ECO:0000259" key="10">
    <source>
        <dbReference type="Pfam" id="PF00085"/>
    </source>
</evidence>
<keyword evidence="3 9" id="KW-0732">Signal</keyword>
<evidence type="ECO:0000256" key="1">
    <source>
        <dbReference type="ARBA" id="ARBA00004389"/>
    </source>
</evidence>
<keyword evidence="8" id="KW-0676">Redox-active center</keyword>
<evidence type="ECO:0000256" key="2">
    <source>
        <dbReference type="ARBA" id="ARBA00022448"/>
    </source>
</evidence>
<feature type="signal peptide" evidence="9">
    <location>
        <begin position="1"/>
        <end position="29"/>
    </location>
</feature>
<evidence type="ECO:0000313" key="11">
    <source>
        <dbReference type="Ensembl" id="ENSMCSP00000004339.1"/>
    </source>
</evidence>
<dbReference type="GO" id="GO:0005789">
    <property type="term" value="C:endoplasmic reticulum membrane"/>
    <property type="evidence" value="ECO:0007669"/>
    <property type="project" value="UniProtKB-SubCell"/>
</dbReference>
<dbReference type="InterPro" id="IPR052454">
    <property type="entry name" value="TMX_domain-containing"/>
</dbReference>
<dbReference type="InterPro" id="IPR036249">
    <property type="entry name" value="Thioredoxin-like_sf"/>
</dbReference>
<feature type="domain" description="Thioredoxin" evidence="10">
    <location>
        <begin position="56"/>
        <end position="108"/>
    </location>
</feature>
<dbReference type="InterPro" id="IPR013766">
    <property type="entry name" value="Thioredoxin_domain"/>
</dbReference>
<dbReference type="SUPFAM" id="SSF52833">
    <property type="entry name" value="Thioredoxin-like"/>
    <property type="match status" value="1"/>
</dbReference>
<evidence type="ECO:0000256" key="4">
    <source>
        <dbReference type="ARBA" id="ARBA00022824"/>
    </source>
</evidence>
<evidence type="ECO:0000256" key="3">
    <source>
        <dbReference type="ARBA" id="ARBA00022729"/>
    </source>
</evidence>
<dbReference type="OrthoDB" id="7869097at2759"/>
<feature type="chain" id="PRO_5033981694" description="Thioredoxin domain-containing protein" evidence="9">
    <location>
        <begin position="30"/>
        <end position="109"/>
    </location>
</feature>
<dbReference type="AlphaFoldDB" id="A0A8C5X1U0"/>
<evidence type="ECO:0000256" key="9">
    <source>
        <dbReference type="SAM" id="SignalP"/>
    </source>
</evidence>
<name>A0A8C5X1U0_9PASS</name>
<reference evidence="11" key="2">
    <citation type="submission" date="2025-09" db="UniProtKB">
        <authorList>
            <consortium name="Ensembl"/>
        </authorList>
    </citation>
    <scope>IDENTIFICATION</scope>
</reference>
<dbReference type="PANTHER" id="PTHR46107">
    <property type="entry name" value="DUMPY: SHORTER THAN WILD-TYPE"/>
    <property type="match status" value="1"/>
</dbReference>
<sequence length="109" mass="12050">MAALRRPLCALRAPLSALLCLALTAAAWGRPSPVKVLSDGMWRELSRTSGWWSCDYAPWCPACESLQPEWEKFAEWGEDLGVNVAKVDVTEQPGLSGRFIITALPTIYQ</sequence>
<keyword evidence="6" id="KW-0812">Transmembrane</keyword>
<evidence type="ECO:0000256" key="5">
    <source>
        <dbReference type="ARBA" id="ARBA00022982"/>
    </source>
</evidence>
<dbReference type="PANTHER" id="PTHR46107:SF2">
    <property type="entry name" value="THIOREDOXIN-RELATED TRANSMEMBRANE PROTEIN 1"/>
    <property type="match status" value="1"/>
</dbReference>
<protein>
    <recommendedName>
        <fullName evidence="10">Thioredoxin domain-containing protein</fullName>
    </recommendedName>
</protein>
<evidence type="ECO:0000313" key="12">
    <source>
        <dbReference type="Proteomes" id="UP000694560"/>
    </source>
</evidence>
<keyword evidence="12" id="KW-1185">Reference proteome</keyword>
<dbReference type="Gene3D" id="3.40.30.10">
    <property type="entry name" value="Glutaredoxin"/>
    <property type="match status" value="1"/>
</dbReference>
<keyword evidence="2" id="KW-0813">Transport</keyword>
<proteinExistence type="predicted"/>